<evidence type="ECO:0000259" key="1">
    <source>
        <dbReference type="Pfam" id="PF09994"/>
    </source>
</evidence>
<gene>
    <name evidence="2" type="ORF">FQZ74_21590</name>
</gene>
<accession>A0A5Y4ZCQ8</accession>
<reference evidence="2" key="1">
    <citation type="submission" date="2019-07" db="EMBL/GenBank/DDBJ databases">
        <authorList>
            <consortium name="PulseNet: The National Subtyping Network for Foodborne Disease Surveillance"/>
            <person name="Tarr C.L."/>
            <person name="Trees E."/>
            <person name="Katz L.S."/>
            <person name="Carleton-Romer H.A."/>
            <person name="Stroika S."/>
            <person name="Kucerova Z."/>
            <person name="Roache K.F."/>
            <person name="Sabol A.L."/>
            <person name="Besser J."/>
            <person name="Gerner-Smidt P."/>
        </authorList>
    </citation>
    <scope>NUCLEOTIDE SEQUENCE</scope>
    <source>
        <strain evidence="2">PNUSAS085721</strain>
    </source>
</reference>
<dbReference type="AlphaFoldDB" id="A0A5Y4ZCQ8"/>
<comment type="caution">
    <text evidence="2">The sequence shown here is derived from an EMBL/GenBank/DDBJ whole genome shotgun (WGS) entry which is preliminary data.</text>
</comment>
<feature type="non-terminal residue" evidence="2">
    <location>
        <position position="1"/>
    </location>
</feature>
<dbReference type="InterPro" id="IPR018712">
    <property type="entry name" value="Tle1-like_cat"/>
</dbReference>
<proteinExistence type="predicted"/>
<protein>
    <submittedName>
        <fullName evidence="2">DUF2235 domain-containing protein</fullName>
    </submittedName>
</protein>
<organism evidence="2">
    <name type="scientific">Salmonella enterica</name>
    <name type="common">Salmonella choleraesuis</name>
    <dbReference type="NCBI Taxonomy" id="28901"/>
    <lineage>
        <taxon>Bacteria</taxon>
        <taxon>Pseudomonadati</taxon>
        <taxon>Pseudomonadota</taxon>
        <taxon>Gammaproteobacteria</taxon>
        <taxon>Enterobacterales</taxon>
        <taxon>Enterobacteriaceae</taxon>
        <taxon>Salmonella</taxon>
    </lineage>
</organism>
<name>A0A5Y4ZCQ8_SALER</name>
<evidence type="ECO:0000313" key="2">
    <source>
        <dbReference type="EMBL" id="ECK3029514.1"/>
    </source>
</evidence>
<feature type="domain" description="T6SS Phospholipase effector Tle1-like catalytic" evidence="1">
    <location>
        <begin position="89"/>
        <end position="181"/>
    </location>
</feature>
<dbReference type="Pfam" id="PF09994">
    <property type="entry name" value="T6SS_Tle1-like_cat"/>
    <property type="match status" value="1"/>
</dbReference>
<sequence>LWGMGLGNNDTGVIAKTDRAMVQLRRILTEVTGALQGKDITIAHLQFDVFGFSRGAAAARHFANRVFEQDPVLVRTIATALHPIEYQGKPAGEVQFLGLFDTVTAVGGILDGLDPHDGNNLSVKIGLPPRVAKQVFHLTAMHECRYNFCLNSVKEQWPELSLPGAHADIGGGYNPQEEEYLFLSRPAVETVLADVPTEATGVYQKAVQQADTLPHYSALAPMLPSGVMKIETNTDERVSPDHLGNAKKRVAAAVTFQRIVSNDWSKVALRVMYEVAKEAGVVFDAIDSDNIKLIYPTHLNQICEKAIKQGKAFLSGLEAPSFTSEELNTIGKYIHCSANWNTVDYHLKNNISSAVSSSETFSFVNRPDENWTRTVYDMAGEPQK</sequence>
<dbReference type="PANTHER" id="PTHR33840:SF1">
    <property type="entry name" value="TLE1 PHOSPHOLIPASE DOMAIN-CONTAINING PROTEIN"/>
    <property type="match status" value="1"/>
</dbReference>
<dbReference type="EMBL" id="AAJBIP010000212">
    <property type="protein sequence ID" value="ECK3029514.1"/>
    <property type="molecule type" value="Genomic_DNA"/>
</dbReference>
<dbReference type="PANTHER" id="PTHR33840">
    <property type="match status" value="1"/>
</dbReference>